<reference evidence="1" key="1">
    <citation type="submission" date="2019-02" db="EMBL/GenBank/DDBJ databases">
        <title>Halonotius sp. a new haloarchaeum isolated from saline soil.</title>
        <authorList>
            <person name="Duran-Viseras A."/>
            <person name="Sanchez-Porro C."/>
            <person name="Ventosa A."/>
        </authorList>
    </citation>
    <scope>NUCLEOTIDE SEQUENCE</scope>
    <source>
        <strain evidence="1">F15B</strain>
    </source>
</reference>
<dbReference type="InterPro" id="IPR008554">
    <property type="entry name" value="Glutaredoxin-like"/>
</dbReference>
<dbReference type="InterPro" id="IPR036249">
    <property type="entry name" value="Thioredoxin-like_sf"/>
</dbReference>
<evidence type="ECO:0000313" key="1">
    <source>
        <dbReference type="EMBL" id="TQQ79918.1"/>
    </source>
</evidence>
<evidence type="ECO:0000313" key="2">
    <source>
        <dbReference type="Proteomes" id="UP000705823"/>
    </source>
</evidence>
<dbReference type="SUPFAM" id="SSF52833">
    <property type="entry name" value="Thioredoxin-like"/>
    <property type="match status" value="1"/>
</dbReference>
<keyword evidence="2" id="KW-1185">Reference proteome</keyword>
<organism evidence="1 2">
    <name type="scientific">Halonotius terrestris</name>
    <dbReference type="NCBI Taxonomy" id="2487750"/>
    <lineage>
        <taxon>Archaea</taxon>
        <taxon>Methanobacteriati</taxon>
        <taxon>Methanobacteriota</taxon>
        <taxon>Stenosarchaea group</taxon>
        <taxon>Halobacteria</taxon>
        <taxon>Halobacteriales</taxon>
        <taxon>Haloferacaceae</taxon>
        <taxon>Halonotius</taxon>
    </lineage>
</organism>
<name>A0A8J8P8T0_9EURY</name>
<protein>
    <submittedName>
        <fullName evidence="1">Glutaredoxin family protein</fullName>
    </submittedName>
</protein>
<sequence length="85" mass="9458">MAEPVEITVYSRENCHLCGVALQRIETVSEETDVPVDVTEIEIDDDPELETDYGERVPVVLIEGEEAFTYTVDTEELAARLKTAG</sequence>
<dbReference type="Proteomes" id="UP000705823">
    <property type="component" value="Unassembled WGS sequence"/>
</dbReference>
<accession>A0A8J8P8T0</accession>
<dbReference type="Pfam" id="PF05768">
    <property type="entry name" value="Glrx-like"/>
    <property type="match status" value="1"/>
</dbReference>
<dbReference type="RefSeq" id="WP_142980110.1">
    <property type="nucleotide sequence ID" value="NZ_RKLU01000004.1"/>
</dbReference>
<dbReference type="OrthoDB" id="286273at2157"/>
<dbReference type="AlphaFoldDB" id="A0A8J8P8T0"/>
<dbReference type="EMBL" id="RKLU01000004">
    <property type="protein sequence ID" value="TQQ79918.1"/>
    <property type="molecule type" value="Genomic_DNA"/>
</dbReference>
<gene>
    <name evidence="1" type="ORF">EGH24_10575</name>
</gene>
<dbReference type="Gene3D" id="3.40.30.10">
    <property type="entry name" value="Glutaredoxin"/>
    <property type="match status" value="1"/>
</dbReference>
<comment type="caution">
    <text evidence="1">The sequence shown here is derived from an EMBL/GenBank/DDBJ whole genome shotgun (WGS) entry which is preliminary data.</text>
</comment>
<proteinExistence type="predicted"/>